<reference evidence="13" key="1">
    <citation type="submission" date="2021-01" db="EMBL/GenBank/DDBJ databases">
        <authorList>
            <person name="Corre E."/>
            <person name="Pelletier E."/>
            <person name="Niang G."/>
            <person name="Scheremetjew M."/>
            <person name="Finn R."/>
            <person name="Kale V."/>
            <person name="Holt S."/>
            <person name="Cochrane G."/>
            <person name="Meng A."/>
            <person name="Brown T."/>
            <person name="Cohen L."/>
        </authorList>
    </citation>
    <scope>NUCLEOTIDE SEQUENCE</scope>
    <source>
        <strain evidence="13">NIES-2562</strain>
    </source>
</reference>
<dbReference type="EC" id="6.3.2.17" evidence="3"/>
<dbReference type="InterPro" id="IPR036565">
    <property type="entry name" value="Mur-like_cat_sf"/>
</dbReference>
<dbReference type="InterPro" id="IPR036615">
    <property type="entry name" value="Mur_ligase_C_dom_sf"/>
</dbReference>
<keyword evidence="4" id="KW-0554">One-carbon metabolism</keyword>
<evidence type="ECO:0000256" key="11">
    <source>
        <dbReference type="ARBA" id="ARBA00030876"/>
    </source>
</evidence>
<dbReference type="NCBIfam" id="TIGR01499">
    <property type="entry name" value="folC"/>
    <property type="match status" value="1"/>
</dbReference>
<dbReference type="GO" id="GO:0005829">
    <property type="term" value="C:cytosol"/>
    <property type="evidence" value="ECO:0007669"/>
    <property type="project" value="TreeGrafter"/>
</dbReference>
<evidence type="ECO:0000256" key="3">
    <source>
        <dbReference type="ARBA" id="ARBA00013025"/>
    </source>
</evidence>
<dbReference type="SUPFAM" id="SSF53244">
    <property type="entry name" value="MurD-like peptide ligases, peptide-binding domain"/>
    <property type="match status" value="1"/>
</dbReference>
<keyword evidence="7" id="KW-0547">Nucleotide-binding</keyword>
<dbReference type="GO" id="GO:0005524">
    <property type="term" value="F:ATP binding"/>
    <property type="evidence" value="ECO:0007669"/>
    <property type="project" value="UniProtKB-KW"/>
</dbReference>
<dbReference type="Gene3D" id="3.90.190.20">
    <property type="entry name" value="Mur ligase, C-terminal domain"/>
    <property type="match status" value="1"/>
</dbReference>
<dbReference type="PROSITE" id="PS01012">
    <property type="entry name" value="FOLYLPOLYGLU_SYNT_2"/>
    <property type="match status" value="1"/>
</dbReference>
<dbReference type="PANTHER" id="PTHR11136:SF5">
    <property type="entry name" value="FOLYLPOLYGLUTAMATE SYNTHASE, MITOCHONDRIAL"/>
    <property type="match status" value="1"/>
</dbReference>
<proteinExistence type="inferred from homology"/>
<dbReference type="EMBL" id="HBIB01008683">
    <property type="protein sequence ID" value="CAE0243214.1"/>
    <property type="molecule type" value="Transcribed_RNA"/>
</dbReference>
<accession>A0A7S3G1H6</accession>
<evidence type="ECO:0000256" key="8">
    <source>
        <dbReference type="ARBA" id="ARBA00022840"/>
    </source>
</evidence>
<evidence type="ECO:0000256" key="1">
    <source>
        <dbReference type="ARBA" id="ARBA00005150"/>
    </source>
</evidence>
<evidence type="ECO:0000256" key="12">
    <source>
        <dbReference type="ARBA" id="ARBA00047493"/>
    </source>
</evidence>
<evidence type="ECO:0000313" key="13">
    <source>
        <dbReference type="EMBL" id="CAE0243214.1"/>
    </source>
</evidence>
<keyword evidence="8" id="KW-0067">ATP-binding</keyword>
<dbReference type="InterPro" id="IPR001645">
    <property type="entry name" value="Folylpolyglutamate_synth"/>
</dbReference>
<name>A0A7S3G1H6_9EUKA</name>
<dbReference type="GO" id="GO:0046872">
    <property type="term" value="F:metal ion binding"/>
    <property type="evidence" value="ECO:0007669"/>
    <property type="project" value="UniProtKB-KW"/>
</dbReference>
<dbReference type="InterPro" id="IPR018109">
    <property type="entry name" value="Folylpolyglutamate_synth_CS"/>
</dbReference>
<keyword evidence="6" id="KW-0479">Metal-binding</keyword>
<evidence type="ECO:0000256" key="9">
    <source>
        <dbReference type="ARBA" id="ARBA00022842"/>
    </source>
</evidence>
<comment type="similarity">
    <text evidence="2">Belongs to the folylpolyglutamate synthase family.</text>
</comment>
<dbReference type="GO" id="GO:0004326">
    <property type="term" value="F:tetrahydrofolylpolyglutamate synthase activity"/>
    <property type="evidence" value="ECO:0007669"/>
    <property type="project" value="UniProtKB-EC"/>
</dbReference>
<comment type="catalytic activity">
    <reaction evidence="12">
        <text>(6S)-5,6,7,8-tetrahydrofolyl-(gamma-L-Glu)(n) + L-glutamate + ATP = (6S)-5,6,7,8-tetrahydrofolyl-(gamma-L-Glu)(n+1) + ADP + phosphate + H(+)</text>
        <dbReference type="Rhea" id="RHEA:10580"/>
        <dbReference type="Rhea" id="RHEA-COMP:14738"/>
        <dbReference type="Rhea" id="RHEA-COMP:14740"/>
        <dbReference type="ChEBI" id="CHEBI:15378"/>
        <dbReference type="ChEBI" id="CHEBI:29985"/>
        <dbReference type="ChEBI" id="CHEBI:30616"/>
        <dbReference type="ChEBI" id="CHEBI:43474"/>
        <dbReference type="ChEBI" id="CHEBI:141005"/>
        <dbReference type="ChEBI" id="CHEBI:456216"/>
        <dbReference type="EC" id="6.3.2.17"/>
    </reaction>
</comment>
<evidence type="ECO:0000256" key="5">
    <source>
        <dbReference type="ARBA" id="ARBA00022598"/>
    </source>
</evidence>
<evidence type="ECO:0000256" key="4">
    <source>
        <dbReference type="ARBA" id="ARBA00022563"/>
    </source>
</evidence>
<dbReference type="GO" id="GO:0006730">
    <property type="term" value="P:one-carbon metabolic process"/>
    <property type="evidence" value="ECO:0007669"/>
    <property type="project" value="UniProtKB-KW"/>
</dbReference>
<keyword evidence="5" id="KW-0436">Ligase</keyword>
<evidence type="ECO:0000256" key="2">
    <source>
        <dbReference type="ARBA" id="ARBA00008276"/>
    </source>
</evidence>
<evidence type="ECO:0000256" key="10">
    <source>
        <dbReference type="ARBA" id="ARBA00030592"/>
    </source>
</evidence>
<dbReference type="AlphaFoldDB" id="A0A7S3G1H6"/>
<gene>
    <name evidence="13" type="ORF">PBIL07802_LOCUS5380</name>
</gene>
<comment type="pathway">
    <text evidence="1">Cofactor biosynthesis; tetrahydrofolylpolyglutamate biosynthesis.</text>
</comment>
<keyword evidence="9" id="KW-0460">Magnesium</keyword>
<dbReference type="Gene3D" id="3.40.1190.10">
    <property type="entry name" value="Mur-like, catalytic domain"/>
    <property type="match status" value="1"/>
</dbReference>
<evidence type="ECO:0000256" key="7">
    <source>
        <dbReference type="ARBA" id="ARBA00022741"/>
    </source>
</evidence>
<dbReference type="SUPFAM" id="SSF53623">
    <property type="entry name" value="MurD-like peptide ligases, catalytic domain"/>
    <property type="match status" value="1"/>
</dbReference>
<organism evidence="13">
    <name type="scientific">Palpitomonas bilix</name>
    <dbReference type="NCBI Taxonomy" id="652834"/>
    <lineage>
        <taxon>Eukaryota</taxon>
        <taxon>Eukaryota incertae sedis</taxon>
    </lineage>
</organism>
<sequence length="513" mass="55580">MSSAAPGGLEASKRDPFFGGVLYRDQSVVRSLSTLISGKLRSQIDYRRGLEHMRVYMEAVGVNVANLPAIHVAGTKGKGSTCAFAERILRDKGLRTGLYTSPHLIDVRERIRVNGRVLPEDTFCRHFWHCWDTLSKVSSTSNGEFASPASSPGMPSYFRFLTCLAFYIFQSEKVDVAIVEVGVGGRYDATNILPHPMVCGISSIGFDHMAILGDTLAKIAYEKSGIIKKDIPVISAPQKEEAATVISSVAKEVGAPLYIAKKVPLRLKLGIAGDCQRENAALAASLCSEFLSRRGSTQEEQRISAWEEFTRRTGASSTSESSVPSYPLNLRRPEEGSLANTFWPARSHVVDGTSIGCKNLTFYVDGAHTKESLSACSAWFTSAAPSTTPKSLLFSCGSERNPSDLLPMLAGLGFREAVFCPMQSFRSSLAPVSRGDASKGDQPSAWQYEMASSWKQIAGENGEMSILSTNSLAEAIEAIQQGAVDGQRSVLVTGSLLFAGDLLKRMGKRFDEL</sequence>
<evidence type="ECO:0000256" key="6">
    <source>
        <dbReference type="ARBA" id="ARBA00022723"/>
    </source>
</evidence>
<protein>
    <recommendedName>
        <fullName evidence="3">tetrahydrofolate synthase</fullName>
        <ecNumber evidence="3">6.3.2.17</ecNumber>
    </recommendedName>
    <alternativeName>
        <fullName evidence="11">Folylpoly-gamma-glutamate synthetase</fullName>
    </alternativeName>
    <alternativeName>
        <fullName evidence="10">Tetrahydrofolylpolyglutamate synthase</fullName>
    </alternativeName>
</protein>
<dbReference type="PANTHER" id="PTHR11136">
    <property type="entry name" value="FOLYLPOLYGLUTAMATE SYNTHASE-RELATED"/>
    <property type="match status" value="1"/>
</dbReference>
<dbReference type="GO" id="GO:0005739">
    <property type="term" value="C:mitochondrion"/>
    <property type="evidence" value="ECO:0007669"/>
    <property type="project" value="TreeGrafter"/>
</dbReference>